<reference evidence="2 3" key="1">
    <citation type="submission" date="2015-05" db="EMBL/GenBank/DDBJ databases">
        <title>Distinctive expansion of gene families associated with plant cell wall degradation and secondary metabolism in the genomes of grapevine trunk pathogens.</title>
        <authorList>
            <person name="Lawrence D.P."/>
            <person name="Travadon R."/>
            <person name="Rolshausen P.E."/>
            <person name="Baumgartner K."/>
        </authorList>
    </citation>
    <scope>NUCLEOTIDE SEQUENCE [LARGE SCALE GENOMIC DNA]</scope>
    <source>
        <strain evidence="2">DA912</strain>
    </source>
</reference>
<keyword evidence="3" id="KW-1185">Reference proteome</keyword>
<gene>
    <name evidence="2" type="ORF">UCDDA912_g09234</name>
</gene>
<dbReference type="OrthoDB" id="2104370at2759"/>
<evidence type="ECO:0000256" key="1">
    <source>
        <dbReference type="SAM" id="MobiDB-lite"/>
    </source>
</evidence>
<sequence>MGGDGSSVYDCNWELQVGDVKGAYSIRVALPHGKWRGYRGAKSREDNNTHGARGEDEDAEGEEDDSELAGRGDDNGEDGDKTKWQRKYRDLLEIVQQQKSELMSLMGFHEDEKDEF</sequence>
<comment type="caution">
    <text evidence="2">The sequence shown here is derived from an EMBL/GenBank/DDBJ whole genome shotgun (WGS) entry which is preliminary data.</text>
</comment>
<dbReference type="AlphaFoldDB" id="A0A0G2H6K3"/>
<proteinExistence type="predicted"/>
<feature type="region of interest" description="Disordered" evidence="1">
    <location>
        <begin position="37"/>
        <end position="83"/>
    </location>
</feature>
<dbReference type="Proteomes" id="UP000034680">
    <property type="component" value="Unassembled WGS sequence"/>
</dbReference>
<evidence type="ECO:0000313" key="3">
    <source>
        <dbReference type="Proteomes" id="UP000034680"/>
    </source>
</evidence>
<dbReference type="EMBL" id="LCUC01000442">
    <property type="protein sequence ID" value="KKY30808.1"/>
    <property type="molecule type" value="Genomic_DNA"/>
</dbReference>
<feature type="compositionally biased region" description="Basic and acidic residues" evidence="1">
    <location>
        <begin position="68"/>
        <end position="83"/>
    </location>
</feature>
<protein>
    <submittedName>
        <fullName evidence="2">Uncharacterized protein</fullName>
    </submittedName>
</protein>
<evidence type="ECO:0000313" key="2">
    <source>
        <dbReference type="EMBL" id="KKY30808.1"/>
    </source>
</evidence>
<name>A0A0G2H6K3_9PEZI</name>
<feature type="compositionally biased region" description="Acidic residues" evidence="1">
    <location>
        <begin position="55"/>
        <end position="67"/>
    </location>
</feature>
<reference evidence="2 3" key="2">
    <citation type="submission" date="2015-05" db="EMBL/GenBank/DDBJ databases">
        <authorList>
            <person name="Morales-Cruz A."/>
            <person name="Amrine K.C."/>
            <person name="Cantu D."/>
        </authorList>
    </citation>
    <scope>NUCLEOTIDE SEQUENCE [LARGE SCALE GENOMIC DNA]</scope>
    <source>
        <strain evidence="2">DA912</strain>
    </source>
</reference>
<feature type="compositionally biased region" description="Basic and acidic residues" evidence="1">
    <location>
        <begin position="42"/>
        <end position="54"/>
    </location>
</feature>
<accession>A0A0G2H6K3</accession>
<organism evidence="2 3">
    <name type="scientific">Diaporthe ampelina</name>
    <dbReference type="NCBI Taxonomy" id="1214573"/>
    <lineage>
        <taxon>Eukaryota</taxon>
        <taxon>Fungi</taxon>
        <taxon>Dikarya</taxon>
        <taxon>Ascomycota</taxon>
        <taxon>Pezizomycotina</taxon>
        <taxon>Sordariomycetes</taxon>
        <taxon>Sordariomycetidae</taxon>
        <taxon>Diaporthales</taxon>
        <taxon>Diaporthaceae</taxon>
        <taxon>Diaporthe</taxon>
    </lineage>
</organism>